<keyword evidence="1" id="KW-0812">Transmembrane</keyword>
<dbReference type="AlphaFoldDB" id="A0AAW4N1G0"/>
<organism evidence="2 3">
    <name type="scientific">Segatella copri</name>
    <dbReference type="NCBI Taxonomy" id="165179"/>
    <lineage>
        <taxon>Bacteria</taxon>
        <taxon>Pseudomonadati</taxon>
        <taxon>Bacteroidota</taxon>
        <taxon>Bacteroidia</taxon>
        <taxon>Bacteroidales</taxon>
        <taxon>Prevotellaceae</taxon>
        <taxon>Segatella</taxon>
    </lineage>
</organism>
<dbReference type="RefSeq" id="WP_217743691.1">
    <property type="nucleotide sequence ID" value="NZ_JAHOEI010000001.1"/>
</dbReference>
<keyword evidence="1" id="KW-0472">Membrane</keyword>
<sequence>MSTQLMIVIVTSIVCVTVLLFTWQKHLLSKARWQAGIIRSQREELIKLRKDYDDALTEWVKTFQEENRKFEELFDRCVDIMQKLNIEV</sequence>
<evidence type="ECO:0000256" key="1">
    <source>
        <dbReference type="SAM" id="Phobius"/>
    </source>
</evidence>
<dbReference type="Proteomes" id="UP001196765">
    <property type="component" value="Unassembled WGS sequence"/>
</dbReference>
<name>A0AAW4N1G0_9BACT</name>
<feature type="transmembrane region" description="Helical" evidence="1">
    <location>
        <begin position="6"/>
        <end position="23"/>
    </location>
</feature>
<accession>A0AAW4N1G0</accession>
<comment type="caution">
    <text evidence="2">The sequence shown here is derived from an EMBL/GenBank/DDBJ whole genome shotgun (WGS) entry which is preliminary data.</text>
</comment>
<gene>
    <name evidence="2" type="ORF">KSW82_00200</name>
</gene>
<evidence type="ECO:0000313" key="3">
    <source>
        <dbReference type="Proteomes" id="UP001196765"/>
    </source>
</evidence>
<dbReference type="EMBL" id="JAHOEI010000001">
    <property type="protein sequence ID" value="MBV3386172.1"/>
    <property type="molecule type" value="Genomic_DNA"/>
</dbReference>
<keyword evidence="1" id="KW-1133">Transmembrane helix</keyword>
<evidence type="ECO:0008006" key="4">
    <source>
        <dbReference type="Google" id="ProtNLM"/>
    </source>
</evidence>
<proteinExistence type="predicted"/>
<reference evidence="2" key="1">
    <citation type="submission" date="2021-06" db="EMBL/GenBank/DDBJ databases">
        <title>Collection of gut derived symbiotic bacterial strains cultured from healthy donors.</title>
        <authorList>
            <person name="Lin H."/>
            <person name="Littmann E."/>
            <person name="Pamer E.G."/>
        </authorList>
    </citation>
    <scope>NUCLEOTIDE SEQUENCE</scope>
    <source>
        <strain evidence="2">MSK.21.74</strain>
    </source>
</reference>
<protein>
    <recommendedName>
        <fullName evidence="4">ATP synthase F0 subunit 8</fullName>
    </recommendedName>
</protein>
<evidence type="ECO:0000313" key="2">
    <source>
        <dbReference type="EMBL" id="MBV3386172.1"/>
    </source>
</evidence>